<dbReference type="InterPro" id="IPR036648">
    <property type="entry name" value="CN_Hdrase_a/SCN_Hdrase_g_sf"/>
</dbReference>
<dbReference type="Proteomes" id="UP000289794">
    <property type="component" value="Chromosome"/>
</dbReference>
<accession>A0A4P6LUN7</accession>
<dbReference type="AlphaFoldDB" id="A0A4P6LUN7"/>
<protein>
    <recommendedName>
        <fullName evidence="3">NHLP leader peptide family natural product</fullName>
    </recommendedName>
</protein>
<proteinExistence type="predicted"/>
<dbReference type="GO" id="GO:0046914">
    <property type="term" value="F:transition metal ion binding"/>
    <property type="evidence" value="ECO:0007669"/>
    <property type="project" value="InterPro"/>
</dbReference>
<dbReference type="NCBIfam" id="TIGR03793">
    <property type="entry name" value="leader_NHLP"/>
    <property type="match status" value="1"/>
</dbReference>
<gene>
    <name evidence="1" type="ORF">PMF13cell1_00313</name>
</gene>
<dbReference type="GO" id="GO:0003824">
    <property type="term" value="F:catalytic activity"/>
    <property type="evidence" value="ECO:0007669"/>
    <property type="project" value="InterPro"/>
</dbReference>
<name>A0A4P6LUN7_9FIRM</name>
<dbReference type="SUPFAM" id="SSF56209">
    <property type="entry name" value="Nitrile hydratase alpha chain"/>
    <property type="match status" value="1"/>
</dbReference>
<evidence type="ECO:0000313" key="1">
    <source>
        <dbReference type="EMBL" id="QBE94820.1"/>
    </source>
</evidence>
<dbReference type="InterPro" id="IPR022513">
    <property type="entry name" value="TOMM_pelo"/>
</dbReference>
<evidence type="ECO:0000313" key="2">
    <source>
        <dbReference type="Proteomes" id="UP000289794"/>
    </source>
</evidence>
<reference evidence="1 2" key="1">
    <citation type="submission" date="2019-01" db="EMBL/GenBank/DDBJ databases">
        <title>PMF-metabolizing Aryl O-demethylase.</title>
        <authorList>
            <person name="Kim M."/>
        </authorList>
    </citation>
    <scope>NUCLEOTIDE SEQUENCE [LARGE SCALE GENOMIC DNA]</scope>
    <source>
        <strain evidence="1 2">PMF1</strain>
    </source>
</reference>
<dbReference type="EMBL" id="CP035945">
    <property type="protein sequence ID" value="QBE94820.1"/>
    <property type="molecule type" value="Genomic_DNA"/>
</dbReference>
<dbReference type="Gene3D" id="3.90.330.10">
    <property type="entry name" value="Nitrile hydratase alpha /Thiocyanate hydrolase gamma"/>
    <property type="match status" value="1"/>
</dbReference>
<evidence type="ECO:0008006" key="3">
    <source>
        <dbReference type="Google" id="ProtNLM"/>
    </source>
</evidence>
<sequence length="115" mass="12450">MEWTQETIEKVYAEISKKAMVDEEFRKEMLEDPNGVIEKMTGEKLPQGFRIKVIENEPSYAATFVLPDLMSDEISDDDLDEVAGGFSFVIVASACAAALTFGGCMADACAAAAGK</sequence>
<dbReference type="KEGG" id="bpro:PMF13cell1_00313"/>
<dbReference type="RefSeq" id="WP_029470802.1">
    <property type="nucleotide sequence ID" value="NZ_CP035945.1"/>
</dbReference>
<organism evidence="1 2">
    <name type="scientific">Blautia producta</name>
    <dbReference type="NCBI Taxonomy" id="33035"/>
    <lineage>
        <taxon>Bacteria</taxon>
        <taxon>Bacillati</taxon>
        <taxon>Bacillota</taxon>
        <taxon>Clostridia</taxon>
        <taxon>Lachnospirales</taxon>
        <taxon>Lachnospiraceae</taxon>
        <taxon>Blautia</taxon>
    </lineage>
</organism>